<dbReference type="SUPFAM" id="SSF51735">
    <property type="entry name" value="NAD(P)-binding Rossmann-fold domains"/>
    <property type="match status" value="1"/>
</dbReference>
<dbReference type="SUPFAM" id="SSF50129">
    <property type="entry name" value="GroES-like"/>
    <property type="match status" value="1"/>
</dbReference>
<gene>
    <name evidence="2" type="ORF">FOY91_03915</name>
</gene>
<evidence type="ECO:0000313" key="3">
    <source>
        <dbReference type="Proteomes" id="UP000318681"/>
    </source>
</evidence>
<evidence type="ECO:0000259" key="1">
    <source>
        <dbReference type="SMART" id="SM00829"/>
    </source>
</evidence>
<dbReference type="OrthoDB" id="9790818at2"/>
<name>A0A558RAW8_9SPHN</name>
<protein>
    <submittedName>
        <fullName evidence="2">NAD(P)-dependent alcohol dehydrogenase</fullName>
    </submittedName>
</protein>
<dbReference type="InterPro" id="IPR013149">
    <property type="entry name" value="ADH-like_C"/>
</dbReference>
<dbReference type="Proteomes" id="UP000318681">
    <property type="component" value="Unassembled WGS sequence"/>
</dbReference>
<dbReference type="PANTHER" id="PTHR45033">
    <property type="match status" value="1"/>
</dbReference>
<dbReference type="CDD" id="cd08276">
    <property type="entry name" value="MDR7"/>
    <property type="match status" value="1"/>
</dbReference>
<dbReference type="InterPro" id="IPR020843">
    <property type="entry name" value="ER"/>
</dbReference>
<dbReference type="Gene3D" id="3.40.50.720">
    <property type="entry name" value="NAD(P)-binding Rossmann-like Domain"/>
    <property type="match status" value="1"/>
</dbReference>
<accession>A0A558RAW8</accession>
<evidence type="ECO:0000313" key="2">
    <source>
        <dbReference type="EMBL" id="TVV76545.1"/>
    </source>
</evidence>
<keyword evidence="3" id="KW-1185">Reference proteome</keyword>
<sequence length="339" mass="35250">MKAYQVGEQGGVESLTATTRPDPVAAFGQVVVAPRLVSLNNRDIQIMRGIYGAKKPAERTPVSEGVGTVVSVGDGVSGFSVGDRVIAPHFVNWTGGDFGYHAFAHDLGVTHDGWLAERVVVPAAALVRVPDALSDRQVAALPSAALTAWNAVVEVGKVKAGDLVLTLGTGGVSIFALQIAKANGARVATTSSSDDKLALARELGADITINYRTHPEWAAELMTATGHAGADIVVETGGQATLGQSLAAAAVNGRIVIIGVTAGQASDGLPNYGTILGKNLTLRGITEGSRAMLVRLLRAVEANRIEPVVNKVFAFDQAREAYAYLAAAEHVGKVMIELR</sequence>
<dbReference type="EMBL" id="VNIM01000009">
    <property type="protein sequence ID" value="TVV76545.1"/>
    <property type="molecule type" value="Genomic_DNA"/>
</dbReference>
<dbReference type="Gene3D" id="3.90.180.10">
    <property type="entry name" value="Medium-chain alcohol dehydrogenases, catalytic domain"/>
    <property type="match status" value="1"/>
</dbReference>
<reference evidence="2 3" key="1">
    <citation type="submission" date="2019-07" db="EMBL/GenBank/DDBJ databases">
        <title>Sphingomonas solaris sp. nov., isolated from a solar panel from Boston, Massachusetts.</title>
        <authorList>
            <person name="Tanner K."/>
            <person name="Pascual J."/>
            <person name="Mancuso C."/>
            <person name="Pereto J."/>
            <person name="Khalil A."/>
            <person name="Vilanova C."/>
        </authorList>
    </citation>
    <scope>NUCLEOTIDE SEQUENCE [LARGE SCALE GENOMIC DNA]</scope>
    <source>
        <strain evidence="2 3">R4DWN</strain>
    </source>
</reference>
<dbReference type="Pfam" id="PF00107">
    <property type="entry name" value="ADH_zinc_N"/>
    <property type="match status" value="1"/>
</dbReference>
<dbReference type="Pfam" id="PF08240">
    <property type="entry name" value="ADH_N"/>
    <property type="match status" value="1"/>
</dbReference>
<dbReference type="GO" id="GO:0016491">
    <property type="term" value="F:oxidoreductase activity"/>
    <property type="evidence" value="ECO:0007669"/>
    <property type="project" value="InterPro"/>
</dbReference>
<comment type="caution">
    <text evidence="2">The sequence shown here is derived from an EMBL/GenBank/DDBJ whole genome shotgun (WGS) entry which is preliminary data.</text>
</comment>
<dbReference type="RefSeq" id="WP_145148356.1">
    <property type="nucleotide sequence ID" value="NZ_VNIM01000009.1"/>
</dbReference>
<proteinExistence type="predicted"/>
<dbReference type="InterPro" id="IPR013154">
    <property type="entry name" value="ADH-like_N"/>
</dbReference>
<dbReference type="InterPro" id="IPR036291">
    <property type="entry name" value="NAD(P)-bd_dom_sf"/>
</dbReference>
<dbReference type="AlphaFoldDB" id="A0A558RAW8"/>
<dbReference type="InterPro" id="IPR011032">
    <property type="entry name" value="GroES-like_sf"/>
</dbReference>
<dbReference type="PANTHER" id="PTHR45033:SF2">
    <property type="entry name" value="ZINC-TYPE ALCOHOL DEHYDROGENASE-LIKE PROTEIN C1773.06C"/>
    <property type="match status" value="1"/>
</dbReference>
<organism evidence="2 3">
    <name type="scientific">Alterirhizorhabdus solaris</name>
    <dbReference type="NCBI Taxonomy" id="2529389"/>
    <lineage>
        <taxon>Bacteria</taxon>
        <taxon>Pseudomonadati</taxon>
        <taxon>Pseudomonadota</taxon>
        <taxon>Alphaproteobacteria</taxon>
        <taxon>Sphingomonadales</taxon>
        <taxon>Rhizorhabdaceae</taxon>
        <taxon>Alterirhizorhabdus</taxon>
    </lineage>
</organism>
<dbReference type="SMART" id="SM00829">
    <property type="entry name" value="PKS_ER"/>
    <property type="match status" value="1"/>
</dbReference>
<feature type="domain" description="Enoyl reductase (ER)" evidence="1">
    <location>
        <begin position="10"/>
        <end position="336"/>
    </location>
</feature>
<dbReference type="InterPro" id="IPR052711">
    <property type="entry name" value="Zinc_ADH-like"/>
</dbReference>